<proteinExistence type="predicted"/>
<dbReference type="eggNOG" id="ENOG502RN3Q">
    <property type="taxonomic scope" value="Eukaryota"/>
</dbReference>
<dbReference type="OrthoDB" id="10515370at2759"/>
<reference evidence="4" key="1">
    <citation type="submission" date="2010-05" db="EMBL/GenBank/DDBJ databases">
        <title>The genome sequence of Magnaporthe poae strain ATCC 64411.</title>
        <authorList>
            <person name="Ma L.-J."/>
            <person name="Dead R."/>
            <person name="Young S."/>
            <person name="Zeng Q."/>
            <person name="Koehrsen M."/>
            <person name="Alvarado L."/>
            <person name="Berlin A."/>
            <person name="Chapman S.B."/>
            <person name="Chen Z."/>
            <person name="Freedman E."/>
            <person name="Gellesch M."/>
            <person name="Goldberg J."/>
            <person name="Griggs A."/>
            <person name="Gujja S."/>
            <person name="Heilman E.R."/>
            <person name="Heiman D."/>
            <person name="Hepburn T."/>
            <person name="Howarth C."/>
            <person name="Jen D."/>
            <person name="Larson L."/>
            <person name="Mehta T."/>
            <person name="Neiman D."/>
            <person name="Pearson M."/>
            <person name="Roberts A."/>
            <person name="Saif S."/>
            <person name="Shea T."/>
            <person name="Shenoy N."/>
            <person name="Sisk P."/>
            <person name="Stolte C."/>
            <person name="Sykes S."/>
            <person name="Walk T."/>
            <person name="White J."/>
            <person name="Yandava C."/>
            <person name="Haas B."/>
            <person name="Nusbaum C."/>
            <person name="Birren B."/>
        </authorList>
    </citation>
    <scope>NUCLEOTIDE SEQUENCE [LARGE SCALE GENOMIC DNA]</scope>
    <source>
        <strain evidence="4">ATCC 64411 / 73-15</strain>
    </source>
</reference>
<dbReference type="VEuPathDB" id="FungiDB:MAPG_11803"/>
<dbReference type="AlphaFoldDB" id="A0A0C4EG80"/>
<dbReference type="Proteomes" id="UP000011715">
    <property type="component" value="Unassembled WGS sequence"/>
</dbReference>
<dbReference type="EMBL" id="ADBL01002923">
    <property type="status" value="NOT_ANNOTATED_CDS"/>
    <property type="molecule type" value="Genomic_DNA"/>
</dbReference>
<protein>
    <submittedName>
        <fullName evidence="2 3">Uncharacterized protein</fullName>
    </submittedName>
</protein>
<feature type="compositionally biased region" description="Polar residues" evidence="1">
    <location>
        <begin position="10"/>
        <end position="33"/>
    </location>
</feature>
<organism evidence="3 4">
    <name type="scientific">Magnaporthiopsis poae (strain ATCC 64411 / 73-15)</name>
    <name type="common">Kentucky bluegrass fungus</name>
    <name type="synonym">Magnaporthe poae</name>
    <dbReference type="NCBI Taxonomy" id="644358"/>
    <lineage>
        <taxon>Eukaryota</taxon>
        <taxon>Fungi</taxon>
        <taxon>Dikarya</taxon>
        <taxon>Ascomycota</taxon>
        <taxon>Pezizomycotina</taxon>
        <taxon>Sordariomycetes</taxon>
        <taxon>Sordariomycetidae</taxon>
        <taxon>Magnaporthales</taxon>
        <taxon>Magnaporthaceae</taxon>
        <taxon>Magnaporthiopsis</taxon>
    </lineage>
</organism>
<name>A0A0C4EG80_MAGP6</name>
<reference evidence="3" key="5">
    <citation type="submission" date="2015-06" db="UniProtKB">
        <authorList>
            <consortium name="EnsemblFungi"/>
        </authorList>
    </citation>
    <scope>IDENTIFICATION</scope>
    <source>
        <strain evidence="3">ATCC 64411</strain>
    </source>
</reference>
<sequence>MSPVQPLTAKPSTSPSPRPSEQSRLSLTSSCQSIPPGPDEQAKPSPEPDVASAKFADEAQPSASPDEQGWPADSGGTIPLPLLDDYQAGGSAEGVGLSTNPRKRARAEEIHYPRMPPPPPVDQSKGGMVAMANAKAKRKRVVQMDSDQGSKSNDKHQIPDDDAGSDTTTVEPPAGDSTRTQSKILADGIREACKGRTTAGGISLLPSFRRVSATDAAPIAGFGDRKDQLIWRRHRVWQGRISTVFGSILKVRHRRRTPRRMMQEEQIPPLRKKAVCYVGKADPWTFSTLKTEPRLRYVATDTSGMRFWRGVCPIDAFLGIFFIRDKAPITLGRAAYDKWLRGTERGDS</sequence>
<dbReference type="EnsemblFungi" id="MAPG_11803T0">
    <property type="protein sequence ID" value="MAPG_11803T0"/>
    <property type="gene ID" value="MAPG_11803"/>
</dbReference>
<evidence type="ECO:0000313" key="2">
    <source>
        <dbReference type="EMBL" id="KLU92841.1"/>
    </source>
</evidence>
<reference evidence="2" key="2">
    <citation type="submission" date="2010-05" db="EMBL/GenBank/DDBJ databases">
        <title>The Genome Sequence of Magnaporthe poae strain ATCC 64411.</title>
        <authorList>
            <consortium name="The Broad Institute Genome Sequencing Platform"/>
            <consortium name="Broad Institute Genome Sequencing Center for Infectious Disease"/>
            <person name="Ma L.-J."/>
            <person name="Dead R."/>
            <person name="Young S."/>
            <person name="Zeng Q."/>
            <person name="Koehrsen M."/>
            <person name="Alvarado L."/>
            <person name="Berlin A."/>
            <person name="Chapman S.B."/>
            <person name="Chen Z."/>
            <person name="Freedman E."/>
            <person name="Gellesch M."/>
            <person name="Goldberg J."/>
            <person name="Griggs A."/>
            <person name="Gujja S."/>
            <person name="Heilman E.R."/>
            <person name="Heiman D."/>
            <person name="Hepburn T."/>
            <person name="Howarth C."/>
            <person name="Jen D."/>
            <person name="Larson L."/>
            <person name="Mehta T."/>
            <person name="Neiman D."/>
            <person name="Pearson M."/>
            <person name="Roberts A."/>
            <person name="Saif S."/>
            <person name="Shea T."/>
            <person name="Shenoy N."/>
            <person name="Sisk P."/>
            <person name="Stolte C."/>
            <person name="Sykes S."/>
            <person name="Walk T."/>
            <person name="White J."/>
            <person name="Yandava C."/>
            <person name="Haas B."/>
            <person name="Nusbaum C."/>
            <person name="Birren B."/>
        </authorList>
    </citation>
    <scope>NUCLEOTIDE SEQUENCE</scope>
    <source>
        <strain evidence="2">ATCC 64411</strain>
    </source>
</reference>
<reference evidence="3" key="4">
    <citation type="journal article" date="2015" name="G3 (Bethesda)">
        <title>Genome sequences of three phytopathogenic species of the Magnaporthaceae family of fungi.</title>
        <authorList>
            <person name="Okagaki L.H."/>
            <person name="Nunes C.C."/>
            <person name="Sailsbery J."/>
            <person name="Clay B."/>
            <person name="Brown D."/>
            <person name="John T."/>
            <person name="Oh Y."/>
            <person name="Young N."/>
            <person name="Fitzgerald M."/>
            <person name="Haas B.J."/>
            <person name="Zeng Q."/>
            <person name="Young S."/>
            <person name="Adiconis X."/>
            <person name="Fan L."/>
            <person name="Levin J.Z."/>
            <person name="Mitchell T.K."/>
            <person name="Okubara P.A."/>
            <person name="Farman M.L."/>
            <person name="Kohn L.M."/>
            <person name="Birren B."/>
            <person name="Ma L.-J."/>
            <person name="Dean R.A."/>
        </authorList>
    </citation>
    <scope>NUCLEOTIDE SEQUENCE</scope>
    <source>
        <strain evidence="3">ATCC 64411 / 73-15</strain>
    </source>
</reference>
<accession>A0A0C4EG80</accession>
<evidence type="ECO:0000256" key="1">
    <source>
        <dbReference type="SAM" id="MobiDB-lite"/>
    </source>
</evidence>
<keyword evidence="4" id="KW-1185">Reference proteome</keyword>
<gene>
    <name evidence="2" type="ORF">MAPG_11803</name>
</gene>
<evidence type="ECO:0000313" key="4">
    <source>
        <dbReference type="Proteomes" id="UP000011715"/>
    </source>
</evidence>
<dbReference type="EMBL" id="GL876999">
    <property type="protein sequence ID" value="KLU92841.1"/>
    <property type="molecule type" value="Genomic_DNA"/>
</dbReference>
<feature type="region of interest" description="Disordered" evidence="1">
    <location>
        <begin position="1"/>
        <end position="182"/>
    </location>
</feature>
<reference evidence="2" key="3">
    <citation type="submission" date="2011-03" db="EMBL/GenBank/DDBJ databases">
        <title>Annotation of Magnaporthe poae ATCC 64411.</title>
        <authorList>
            <person name="Ma L.-J."/>
            <person name="Dead R."/>
            <person name="Young S.K."/>
            <person name="Zeng Q."/>
            <person name="Gargeya S."/>
            <person name="Fitzgerald M."/>
            <person name="Haas B."/>
            <person name="Abouelleil A."/>
            <person name="Alvarado L."/>
            <person name="Arachchi H.M."/>
            <person name="Berlin A."/>
            <person name="Brown A."/>
            <person name="Chapman S.B."/>
            <person name="Chen Z."/>
            <person name="Dunbar C."/>
            <person name="Freedman E."/>
            <person name="Gearin G."/>
            <person name="Gellesch M."/>
            <person name="Goldberg J."/>
            <person name="Griggs A."/>
            <person name="Gujja S."/>
            <person name="Heiman D."/>
            <person name="Howarth C."/>
            <person name="Larson L."/>
            <person name="Lui A."/>
            <person name="MacDonald P.J.P."/>
            <person name="Mehta T."/>
            <person name="Montmayeur A."/>
            <person name="Murphy C."/>
            <person name="Neiman D."/>
            <person name="Pearson M."/>
            <person name="Priest M."/>
            <person name="Roberts A."/>
            <person name="Saif S."/>
            <person name="Shea T."/>
            <person name="Shenoy N."/>
            <person name="Sisk P."/>
            <person name="Stolte C."/>
            <person name="Sykes S."/>
            <person name="Yandava C."/>
            <person name="Wortman J."/>
            <person name="Nusbaum C."/>
            <person name="Birren B."/>
        </authorList>
    </citation>
    <scope>NUCLEOTIDE SEQUENCE</scope>
    <source>
        <strain evidence="2">ATCC 64411</strain>
    </source>
</reference>
<evidence type="ECO:0000313" key="3">
    <source>
        <dbReference type="EnsemblFungi" id="MAPG_11803T0"/>
    </source>
</evidence>